<dbReference type="InterPro" id="IPR033985">
    <property type="entry name" value="SusD-like_N"/>
</dbReference>
<dbReference type="EMBL" id="SNYV01000011">
    <property type="protein sequence ID" value="TDQ79233.1"/>
    <property type="molecule type" value="Genomic_DNA"/>
</dbReference>
<protein>
    <submittedName>
        <fullName evidence="8">SusD-like starch-binding protein associating with outer membrane</fullName>
    </submittedName>
</protein>
<keyword evidence="3" id="KW-0732">Signal</keyword>
<dbReference type="RefSeq" id="WP_133583035.1">
    <property type="nucleotide sequence ID" value="NZ_SNYV01000011.1"/>
</dbReference>
<accession>A0A4R6WGF8</accession>
<keyword evidence="4" id="KW-0472">Membrane</keyword>
<organism evidence="8 9">
    <name type="scientific">Sphingobacterium yanglingense</name>
    <dbReference type="NCBI Taxonomy" id="1437280"/>
    <lineage>
        <taxon>Bacteria</taxon>
        <taxon>Pseudomonadati</taxon>
        <taxon>Bacteroidota</taxon>
        <taxon>Sphingobacteriia</taxon>
        <taxon>Sphingobacteriales</taxon>
        <taxon>Sphingobacteriaceae</taxon>
        <taxon>Sphingobacterium</taxon>
    </lineage>
</organism>
<evidence type="ECO:0000256" key="2">
    <source>
        <dbReference type="ARBA" id="ARBA00006275"/>
    </source>
</evidence>
<evidence type="ECO:0000256" key="4">
    <source>
        <dbReference type="ARBA" id="ARBA00023136"/>
    </source>
</evidence>
<dbReference type="Pfam" id="PF07980">
    <property type="entry name" value="SusD_RagB"/>
    <property type="match status" value="1"/>
</dbReference>
<sequence>MKTDFYWAALLLLMLVCSCSESWLDVKPSKSLVDASSLNDLQAILDNTYVMNDMTGLQEISTGDFFLENDVWKNLDLYSERNTYLWLKDIYNTEKINFDWTTTYEKILLSNIVLEKVEAWENKNGVTDESKNIKGQALFFRAFDFFNLAQLFCMPYGMVEYESYGLPLRLNANVNDLAKRSTVSETYNQVLTDLKKSSGFLLTSDVDKLRPNKAAAFGMLARVTLSMRKYNEAKLYTDSCIRIQKELLDFNNIPFKSTGYCIPLFNKEVLFHSELGYYRATSGDNLNVAPDLYASYSIKDLRRSLYFREAGDLVKFRGSFSGGRPLFGGIALGEVYLTRAECSARLGIPNEATEDLGYFMLHRYTEVDIPASLDGTDLIEFIKEERRKELAFRGIRWTDIRRYNMEEAHEHVFQRREMEGVGYEIEPNSSRYMLTIPENELLINKIPQNPR</sequence>
<dbReference type="Gene3D" id="1.25.40.390">
    <property type="match status" value="1"/>
</dbReference>
<keyword evidence="9" id="KW-1185">Reference proteome</keyword>
<comment type="subcellular location">
    <subcellularLocation>
        <location evidence="1">Cell outer membrane</location>
    </subcellularLocation>
</comment>
<reference evidence="8 9" key="1">
    <citation type="submission" date="2019-03" db="EMBL/GenBank/DDBJ databases">
        <title>Genomic Encyclopedia of Archaeal and Bacterial Type Strains, Phase II (KMG-II): from individual species to whole genera.</title>
        <authorList>
            <person name="Goeker M."/>
        </authorList>
    </citation>
    <scope>NUCLEOTIDE SEQUENCE [LARGE SCALE GENOMIC DNA]</scope>
    <source>
        <strain evidence="8 9">DSM 28353</strain>
    </source>
</reference>
<gene>
    <name evidence="8" type="ORF">CLV99_0665</name>
</gene>
<dbReference type="InterPro" id="IPR012944">
    <property type="entry name" value="SusD_RagB_dom"/>
</dbReference>
<dbReference type="Proteomes" id="UP000295292">
    <property type="component" value="Unassembled WGS sequence"/>
</dbReference>
<keyword evidence="5" id="KW-0998">Cell outer membrane</keyword>
<proteinExistence type="inferred from homology"/>
<dbReference type="InterPro" id="IPR011990">
    <property type="entry name" value="TPR-like_helical_dom_sf"/>
</dbReference>
<comment type="caution">
    <text evidence="8">The sequence shown here is derived from an EMBL/GenBank/DDBJ whole genome shotgun (WGS) entry which is preliminary data.</text>
</comment>
<evidence type="ECO:0000256" key="5">
    <source>
        <dbReference type="ARBA" id="ARBA00023237"/>
    </source>
</evidence>
<dbReference type="OrthoDB" id="653598at2"/>
<evidence type="ECO:0000259" key="7">
    <source>
        <dbReference type="Pfam" id="PF14322"/>
    </source>
</evidence>
<dbReference type="Pfam" id="PF14322">
    <property type="entry name" value="SusD-like_3"/>
    <property type="match status" value="1"/>
</dbReference>
<evidence type="ECO:0000256" key="1">
    <source>
        <dbReference type="ARBA" id="ARBA00004442"/>
    </source>
</evidence>
<name>A0A4R6WGF8_9SPHI</name>
<evidence type="ECO:0000313" key="9">
    <source>
        <dbReference type="Proteomes" id="UP000295292"/>
    </source>
</evidence>
<feature type="domain" description="SusD-like N-terminal" evidence="7">
    <location>
        <begin position="23"/>
        <end position="225"/>
    </location>
</feature>
<dbReference type="GO" id="GO:0009279">
    <property type="term" value="C:cell outer membrane"/>
    <property type="evidence" value="ECO:0007669"/>
    <property type="project" value="UniProtKB-SubCell"/>
</dbReference>
<evidence type="ECO:0000259" key="6">
    <source>
        <dbReference type="Pfam" id="PF07980"/>
    </source>
</evidence>
<feature type="domain" description="RagB/SusD" evidence="6">
    <location>
        <begin position="332"/>
        <end position="411"/>
    </location>
</feature>
<dbReference type="AlphaFoldDB" id="A0A4R6WGF8"/>
<dbReference type="SUPFAM" id="SSF48452">
    <property type="entry name" value="TPR-like"/>
    <property type="match status" value="1"/>
</dbReference>
<evidence type="ECO:0000256" key="3">
    <source>
        <dbReference type="ARBA" id="ARBA00022729"/>
    </source>
</evidence>
<dbReference type="PROSITE" id="PS51257">
    <property type="entry name" value="PROKAR_LIPOPROTEIN"/>
    <property type="match status" value="1"/>
</dbReference>
<evidence type="ECO:0000313" key="8">
    <source>
        <dbReference type="EMBL" id="TDQ79233.1"/>
    </source>
</evidence>
<comment type="similarity">
    <text evidence="2">Belongs to the SusD family.</text>
</comment>